<feature type="compositionally biased region" description="Basic residues" evidence="1">
    <location>
        <begin position="7"/>
        <end position="16"/>
    </location>
</feature>
<dbReference type="SUPFAM" id="SSF160443">
    <property type="entry name" value="SMR domain-like"/>
    <property type="match status" value="1"/>
</dbReference>
<dbReference type="PROSITE" id="PS50828">
    <property type="entry name" value="SMR"/>
    <property type="match status" value="1"/>
</dbReference>
<dbReference type="EMBL" id="FOVE01000005">
    <property type="protein sequence ID" value="SFN24129.1"/>
    <property type="molecule type" value="Genomic_DNA"/>
</dbReference>
<keyword evidence="3" id="KW-0378">Hydrolase</keyword>
<evidence type="ECO:0000259" key="2">
    <source>
        <dbReference type="PROSITE" id="PS50828"/>
    </source>
</evidence>
<keyword evidence="3" id="KW-0540">Nuclease</keyword>
<protein>
    <submittedName>
        <fullName evidence="3">DNA-nicking endonuclease, Smr domain</fullName>
    </submittedName>
</protein>
<dbReference type="SMART" id="SM00463">
    <property type="entry name" value="SMR"/>
    <property type="match status" value="1"/>
</dbReference>
<dbReference type="Proteomes" id="UP000242869">
    <property type="component" value="Unassembled WGS sequence"/>
</dbReference>
<keyword evidence="4" id="KW-1185">Reference proteome</keyword>
<feature type="region of interest" description="Disordered" evidence="1">
    <location>
        <begin position="1"/>
        <end position="33"/>
    </location>
</feature>
<feature type="domain" description="Smr" evidence="2">
    <location>
        <begin position="121"/>
        <end position="202"/>
    </location>
</feature>
<evidence type="ECO:0000313" key="3">
    <source>
        <dbReference type="EMBL" id="SFN24129.1"/>
    </source>
</evidence>
<evidence type="ECO:0000313" key="4">
    <source>
        <dbReference type="Proteomes" id="UP000242869"/>
    </source>
</evidence>
<dbReference type="GO" id="GO:0004519">
    <property type="term" value="F:endonuclease activity"/>
    <property type="evidence" value="ECO:0007669"/>
    <property type="project" value="UniProtKB-KW"/>
</dbReference>
<dbReference type="PANTHER" id="PTHR35562">
    <property type="entry name" value="DNA ENDONUCLEASE SMRA-RELATED"/>
    <property type="match status" value="1"/>
</dbReference>
<sequence length="207" mass="23692">MDDTTRKQLKRFKKTLSQKTVVAKPAPRPELQPDDHALFMQAMRGVTPLADSRYPHPPLFPAPWPRQHQHNEARVTTETMSDFWPWDELETGEELLFTRPGLRIDTLKKLRRGEWGVQAELDLHGHTSDSARLALAAFLHDCRQRNQRCVRIIHGKGLSSKNREPVLKLKLKNWLAQRDEVLAFCQARPADGGSGAALVLLKGRKER</sequence>
<reference evidence="4" key="1">
    <citation type="submission" date="2016-10" db="EMBL/GenBank/DDBJ databases">
        <authorList>
            <person name="Varghese N."/>
            <person name="Submissions S."/>
        </authorList>
    </citation>
    <scope>NUCLEOTIDE SEQUENCE [LARGE SCALE GENOMIC DNA]</scope>
    <source>
        <strain evidence="4">DSM 6150</strain>
    </source>
</reference>
<dbReference type="OrthoDB" id="9808881at2"/>
<dbReference type="InterPro" id="IPR036063">
    <property type="entry name" value="Smr_dom_sf"/>
</dbReference>
<accession>A0A1I4XFT5</accession>
<organism evidence="3 4">
    <name type="scientific">Formivibrio citricus</name>
    <dbReference type="NCBI Taxonomy" id="83765"/>
    <lineage>
        <taxon>Bacteria</taxon>
        <taxon>Pseudomonadati</taxon>
        <taxon>Pseudomonadota</taxon>
        <taxon>Betaproteobacteria</taxon>
        <taxon>Neisseriales</taxon>
        <taxon>Chitinibacteraceae</taxon>
        <taxon>Formivibrio</taxon>
    </lineage>
</organism>
<dbReference type="STRING" id="83765.SAMN05660284_00984"/>
<dbReference type="InterPro" id="IPR002625">
    <property type="entry name" value="Smr_dom"/>
</dbReference>
<dbReference type="RefSeq" id="WP_091192124.1">
    <property type="nucleotide sequence ID" value="NZ_FOVE01000005.1"/>
</dbReference>
<dbReference type="Gene3D" id="3.30.1370.110">
    <property type="match status" value="1"/>
</dbReference>
<proteinExistence type="predicted"/>
<dbReference type="Pfam" id="PF01713">
    <property type="entry name" value="Smr"/>
    <property type="match status" value="1"/>
</dbReference>
<keyword evidence="3" id="KW-0255">Endonuclease</keyword>
<dbReference type="PANTHER" id="PTHR35562:SF2">
    <property type="entry name" value="DNA ENDONUCLEASE SMRA-RELATED"/>
    <property type="match status" value="1"/>
</dbReference>
<name>A0A1I4XFT5_9NEIS</name>
<evidence type="ECO:0000256" key="1">
    <source>
        <dbReference type="SAM" id="MobiDB-lite"/>
    </source>
</evidence>
<dbReference type="AlphaFoldDB" id="A0A1I4XFT5"/>
<gene>
    <name evidence="3" type="ORF">SAMN05660284_00984</name>
</gene>